<evidence type="ECO:0000256" key="4">
    <source>
        <dbReference type="ARBA" id="ARBA00023136"/>
    </source>
</evidence>
<keyword evidence="4 5" id="KW-0472">Membrane</keyword>
<feature type="transmembrane region" description="Helical" evidence="5">
    <location>
        <begin position="61"/>
        <end position="86"/>
    </location>
</feature>
<evidence type="ECO:0000256" key="5">
    <source>
        <dbReference type="SAM" id="Phobius"/>
    </source>
</evidence>
<feature type="transmembrane region" description="Helical" evidence="5">
    <location>
        <begin position="215"/>
        <end position="235"/>
    </location>
</feature>
<feature type="transmembrane region" description="Helical" evidence="5">
    <location>
        <begin position="256"/>
        <end position="279"/>
    </location>
</feature>
<dbReference type="AlphaFoldDB" id="A0A9D2SM30"/>
<protein>
    <submittedName>
        <fullName evidence="7">ABC transporter permease</fullName>
    </submittedName>
</protein>
<evidence type="ECO:0000313" key="7">
    <source>
        <dbReference type="EMBL" id="HJC15581.1"/>
    </source>
</evidence>
<reference evidence="7" key="1">
    <citation type="journal article" date="2021" name="PeerJ">
        <title>Extensive microbial diversity within the chicken gut microbiome revealed by metagenomics and culture.</title>
        <authorList>
            <person name="Gilroy R."/>
            <person name="Ravi A."/>
            <person name="Getino M."/>
            <person name="Pursley I."/>
            <person name="Horton D.L."/>
            <person name="Alikhan N.F."/>
            <person name="Baker D."/>
            <person name="Gharbi K."/>
            <person name="Hall N."/>
            <person name="Watson M."/>
            <person name="Adriaenssens E.M."/>
            <person name="Foster-Nyarko E."/>
            <person name="Jarju S."/>
            <person name="Secka A."/>
            <person name="Antonio M."/>
            <person name="Oren A."/>
            <person name="Chaudhuri R.R."/>
            <person name="La Ragione R."/>
            <person name="Hildebrand F."/>
            <person name="Pallen M.J."/>
        </authorList>
    </citation>
    <scope>NUCLEOTIDE SEQUENCE</scope>
    <source>
        <strain evidence="7">CHK185-5351</strain>
    </source>
</reference>
<keyword evidence="2 5" id="KW-0812">Transmembrane</keyword>
<evidence type="ECO:0000259" key="6">
    <source>
        <dbReference type="Pfam" id="PF12698"/>
    </source>
</evidence>
<dbReference type="EMBL" id="DWWU01000030">
    <property type="protein sequence ID" value="HJC15581.1"/>
    <property type="molecule type" value="Genomic_DNA"/>
</dbReference>
<evidence type="ECO:0000313" key="8">
    <source>
        <dbReference type="Proteomes" id="UP000823849"/>
    </source>
</evidence>
<evidence type="ECO:0000256" key="3">
    <source>
        <dbReference type="ARBA" id="ARBA00022989"/>
    </source>
</evidence>
<keyword evidence="3 5" id="KW-1133">Transmembrane helix</keyword>
<dbReference type="GO" id="GO:0140359">
    <property type="term" value="F:ABC-type transporter activity"/>
    <property type="evidence" value="ECO:0007669"/>
    <property type="project" value="InterPro"/>
</dbReference>
<comment type="caution">
    <text evidence="7">The sequence shown here is derived from an EMBL/GenBank/DDBJ whole genome shotgun (WGS) entry which is preliminary data.</text>
</comment>
<feature type="transmembrane region" description="Helical" evidence="5">
    <location>
        <begin position="176"/>
        <end position="195"/>
    </location>
</feature>
<feature type="transmembrane region" description="Helical" evidence="5">
    <location>
        <begin position="115"/>
        <end position="137"/>
    </location>
</feature>
<dbReference type="Proteomes" id="UP000823849">
    <property type="component" value="Unassembled WGS sequence"/>
</dbReference>
<comment type="subcellular location">
    <subcellularLocation>
        <location evidence="1">Membrane</location>
        <topology evidence="1">Multi-pass membrane protein</topology>
    </subcellularLocation>
</comment>
<reference evidence="7" key="2">
    <citation type="submission" date="2021-04" db="EMBL/GenBank/DDBJ databases">
        <authorList>
            <person name="Gilroy R."/>
        </authorList>
    </citation>
    <scope>NUCLEOTIDE SEQUENCE</scope>
    <source>
        <strain evidence="7">CHK185-5351</strain>
    </source>
</reference>
<dbReference type="InterPro" id="IPR013525">
    <property type="entry name" value="ABC2_TM"/>
</dbReference>
<evidence type="ECO:0000256" key="1">
    <source>
        <dbReference type="ARBA" id="ARBA00004141"/>
    </source>
</evidence>
<dbReference type="GO" id="GO:0016020">
    <property type="term" value="C:membrane"/>
    <property type="evidence" value="ECO:0007669"/>
    <property type="project" value="UniProtKB-SubCell"/>
</dbReference>
<name>A0A9D2SM30_9FIRM</name>
<dbReference type="PANTHER" id="PTHR43471">
    <property type="entry name" value="ABC TRANSPORTER PERMEASE"/>
    <property type="match status" value="1"/>
</dbReference>
<dbReference type="Pfam" id="PF12698">
    <property type="entry name" value="ABC2_membrane_3"/>
    <property type="match status" value="1"/>
</dbReference>
<accession>A0A9D2SM30</accession>
<proteinExistence type="predicted"/>
<evidence type="ECO:0000256" key="2">
    <source>
        <dbReference type="ARBA" id="ARBA00022692"/>
    </source>
</evidence>
<feature type="transmembrane region" description="Helical" evidence="5">
    <location>
        <begin position="20"/>
        <end position="41"/>
    </location>
</feature>
<feature type="domain" description="ABC-2 type transporter transmembrane" evidence="6">
    <location>
        <begin position="63"/>
        <end position="276"/>
    </location>
</feature>
<feature type="transmembrane region" description="Helical" evidence="5">
    <location>
        <begin position="143"/>
        <end position="164"/>
    </location>
</feature>
<gene>
    <name evidence="7" type="ORF">H9705_07120</name>
</gene>
<sequence>MNRNPVFEKEIKRNTRSIRISWIVFGCNLLLGAIALICFFGESSVRGYMTPLSYTMPMRCYMMMAYLLFFLLLLTVPVIAGASVSLEREKRTLDLLLTTHLNPWKIIIGKLEASLSIIFVIAFSAMPALALITVFGGVGLTDLLTLVLLLLVSGIFIGSIGIFCSVAFKRTTIATLMTYLIVMLFVVGTIAAVAMDYYLQTLRGQGVINPDVGAAVYLFLLNPFLTFFGMLSHQLGSGREMMLLCSLFGNYEGDWLVQNLVPVSVAAQLLLAALFLVAAGKKLNPLKK</sequence>
<dbReference type="PANTHER" id="PTHR43471:SF12">
    <property type="entry name" value="HYPOTHETICAL MEMBRANE PROTEIN, CONSERVED"/>
    <property type="match status" value="1"/>
</dbReference>
<organism evidence="7 8">
    <name type="scientific">Candidatus Fusicatenibacter intestinigallinarum</name>
    <dbReference type="NCBI Taxonomy" id="2838598"/>
    <lineage>
        <taxon>Bacteria</taxon>
        <taxon>Bacillati</taxon>
        <taxon>Bacillota</taxon>
        <taxon>Clostridia</taxon>
        <taxon>Lachnospirales</taxon>
        <taxon>Lachnospiraceae</taxon>
        <taxon>Fusicatenibacter</taxon>
    </lineage>
</organism>